<protein>
    <submittedName>
        <fullName evidence="2">Uncharacterized protein</fullName>
    </submittedName>
</protein>
<name>A0A328E0Q6_9ASTE</name>
<feature type="region of interest" description="Disordered" evidence="1">
    <location>
        <begin position="49"/>
        <end position="70"/>
    </location>
</feature>
<sequence length="70" mass="7427">MTGIQRLWMASKSLHEVGVSPAGCKQNSDVLIPLIDCSFPVALGNPSSIITPGSSTSNSHSFSRTRPPCR</sequence>
<evidence type="ECO:0000313" key="2">
    <source>
        <dbReference type="EMBL" id="RAL50209.1"/>
    </source>
</evidence>
<dbReference type="Proteomes" id="UP000249390">
    <property type="component" value="Unassembled WGS sequence"/>
</dbReference>
<dbReference type="EMBL" id="NQVE01000067">
    <property type="protein sequence ID" value="RAL50209.1"/>
    <property type="molecule type" value="Genomic_DNA"/>
</dbReference>
<accession>A0A328E0Q6</accession>
<evidence type="ECO:0000256" key="1">
    <source>
        <dbReference type="SAM" id="MobiDB-lite"/>
    </source>
</evidence>
<evidence type="ECO:0000313" key="3">
    <source>
        <dbReference type="Proteomes" id="UP000249390"/>
    </source>
</evidence>
<gene>
    <name evidence="2" type="ORF">DM860_007883</name>
</gene>
<keyword evidence="3" id="KW-1185">Reference proteome</keyword>
<feature type="compositionally biased region" description="Low complexity" evidence="1">
    <location>
        <begin position="49"/>
        <end position="62"/>
    </location>
</feature>
<organism evidence="2 3">
    <name type="scientific">Cuscuta australis</name>
    <dbReference type="NCBI Taxonomy" id="267555"/>
    <lineage>
        <taxon>Eukaryota</taxon>
        <taxon>Viridiplantae</taxon>
        <taxon>Streptophyta</taxon>
        <taxon>Embryophyta</taxon>
        <taxon>Tracheophyta</taxon>
        <taxon>Spermatophyta</taxon>
        <taxon>Magnoliopsida</taxon>
        <taxon>eudicotyledons</taxon>
        <taxon>Gunneridae</taxon>
        <taxon>Pentapetalae</taxon>
        <taxon>asterids</taxon>
        <taxon>lamiids</taxon>
        <taxon>Solanales</taxon>
        <taxon>Convolvulaceae</taxon>
        <taxon>Cuscuteae</taxon>
        <taxon>Cuscuta</taxon>
        <taxon>Cuscuta subgen. Grammica</taxon>
        <taxon>Cuscuta sect. Cleistogrammica</taxon>
    </lineage>
</organism>
<reference evidence="2 3" key="1">
    <citation type="submission" date="2018-06" db="EMBL/GenBank/DDBJ databases">
        <title>The Genome of Cuscuta australis (Dodder) Provides Insight into the Evolution of Plant Parasitism.</title>
        <authorList>
            <person name="Liu H."/>
        </authorList>
    </citation>
    <scope>NUCLEOTIDE SEQUENCE [LARGE SCALE GENOMIC DNA]</scope>
    <source>
        <strain evidence="3">cv. Yunnan</strain>
        <tissue evidence="2">Vines</tissue>
    </source>
</reference>
<dbReference type="AlphaFoldDB" id="A0A328E0Q6"/>
<proteinExistence type="predicted"/>
<comment type="caution">
    <text evidence="2">The sequence shown here is derived from an EMBL/GenBank/DDBJ whole genome shotgun (WGS) entry which is preliminary data.</text>
</comment>